<organism evidence="7 8">
    <name type="scientific">Henosepilachna vigintioctopunctata</name>
    <dbReference type="NCBI Taxonomy" id="420089"/>
    <lineage>
        <taxon>Eukaryota</taxon>
        <taxon>Metazoa</taxon>
        <taxon>Ecdysozoa</taxon>
        <taxon>Arthropoda</taxon>
        <taxon>Hexapoda</taxon>
        <taxon>Insecta</taxon>
        <taxon>Pterygota</taxon>
        <taxon>Neoptera</taxon>
        <taxon>Endopterygota</taxon>
        <taxon>Coleoptera</taxon>
        <taxon>Polyphaga</taxon>
        <taxon>Cucujiformia</taxon>
        <taxon>Coccinelloidea</taxon>
        <taxon>Coccinellidae</taxon>
        <taxon>Epilachninae</taxon>
        <taxon>Epilachnini</taxon>
        <taxon>Henosepilachna</taxon>
    </lineage>
</organism>
<protein>
    <submittedName>
        <fullName evidence="7">Uncharacterized protein</fullName>
    </submittedName>
</protein>
<dbReference type="AlphaFoldDB" id="A0AAW1UWR4"/>
<feature type="region of interest" description="Disordered" evidence="6">
    <location>
        <begin position="129"/>
        <end position="166"/>
    </location>
</feature>
<feature type="compositionally biased region" description="Polar residues" evidence="6">
    <location>
        <begin position="85"/>
        <end position="99"/>
    </location>
</feature>
<dbReference type="GO" id="GO:0005634">
    <property type="term" value="C:nucleus"/>
    <property type="evidence" value="ECO:0007669"/>
    <property type="project" value="UniProtKB-SubCell"/>
</dbReference>
<evidence type="ECO:0000256" key="1">
    <source>
        <dbReference type="ARBA" id="ARBA00004123"/>
    </source>
</evidence>
<feature type="region of interest" description="Disordered" evidence="6">
    <location>
        <begin position="266"/>
        <end position="331"/>
    </location>
</feature>
<evidence type="ECO:0000256" key="5">
    <source>
        <dbReference type="ARBA" id="ARBA00023242"/>
    </source>
</evidence>
<keyword evidence="4" id="KW-0804">Transcription</keyword>
<feature type="region of interest" description="Disordered" evidence="6">
    <location>
        <begin position="240"/>
        <end position="259"/>
    </location>
</feature>
<evidence type="ECO:0000256" key="3">
    <source>
        <dbReference type="ARBA" id="ARBA00023125"/>
    </source>
</evidence>
<dbReference type="GO" id="GO:0000785">
    <property type="term" value="C:chromatin"/>
    <property type="evidence" value="ECO:0007669"/>
    <property type="project" value="TreeGrafter"/>
</dbReference>
<evidence type="ECO:0000256" key="4">
    <source>
        <dbReference type="ARBA" id="ARBA00023163"/>
    </source>
</evidence>
<feature type="compositionally biased region" description="Polar residues" evidence="6">
    <location>
        <begin position="154"/>
        <end position="166"/>
    </location>
</feature>
<keyword evidence="2" id="KW-0805">Transcription regulation</keyword>
<dbReference type="PANTHER" id="PTHR11793">
    <property type="entry name" value="BASIC HELIX-LOOP-HELIX TRANSCRIPTION FACTOR"/>
    <property type="match status" value="1"/>
</dbReference>
<evidence type="ECO:0000313" key="7">
    <source>
        <dbReference type="EMBL" id="KAK9884024.1"/>
    </source>
</evidence>
<feature type="region of interest" description="Disordered" evidence="6">
    <location>
        <begin position="1"/>
        <end position="99"/>
    </location>
</feature>
<comment type="subcellular location">
    <subcellularLocation>
        <location evidence="1">Nucleus</location>
    </subcellularLocation>
</comment>
<accession>A0AAW1UWR4</accession>
<evidence type="ECO:0000313" key="8">
    <source>
        <dbReference type="Proteomes" id="UP001431783"/>
    </source>
</evidence>
<feature type="compositionally biased region" description="Polar residues" evidence="6">
    <location>
        <begin position="16"/>
        <end position="26"/>
    </location>
</feature>
<keyword evidence="5" id="KW-0539">Nucleus</keyword>
<dbReference type="EMBL" id="JARQZJ010000092">
    <property type="protein sequence ID" value="KAK9884024.1"/>
    <property type="molecule type" value="Genomic_DNA"/>
</dbReference>
<dbReference type="Proteomes" id="UP001431783">
    <property type="component" value="Unassembled WGS sequence"/>
</dbReference>
<dbReference type="GO" id="GO:0005667">
    <property type="term" value="C:transcription regulator complex"/>
    <property type="evidence" value="ECO:0007669"/>
    <property type="project" value="TreeGrafter"/>
</dbReference>
<name>A0AAW1UWR4_9CUCU</name>
<proteinExistence type="predicted"/>
<keyword evidence="3" id="KW-0238">DNA-binding</keyword>
<feature type="compositionally biased region" description="Low complexity" evidence="6">
    <location>
        <begin position="129"/>
        <end position="140"/>
    </location>
</feature>
<sequence length="366" mass="39475">MINLYGSDEFTHDTSPRYSSPGSGTATAGYYLGPEGATGTTLGDWPPSAPSYGSSFQTFEAYGIIPEPDPSNPGPGQGLPPMSSLRPNGTPTTSISGAPNNAAFVPSNHSDTVAKTLAGVYPIPEQVSASSYSSAPSTPVSSPPPLAPTPWMGNHNTPHSPHYSQTVSVNNSTTAQGLHMPPAPEAQRLDDAIVFLRDHAEVNGTRMEERLDDAINVLRNHAESQLSLGQLPPNLAPHQLTSLGYAIPPPPEPHLPDPIKVERATYNTKKRKEPPDSDTKPSSSIESVGQPNSTSGPQSKTSKRSRRYSNADEEEIDDPSNKAVREKERRQANNVRERYVIIPYIQIVLSDHNFTPHNFLVILDVH</sequence>
<evidence type="ECO:0000256" key="2">
    <source>
        <dbReference type="ARBA" id="ARBA00023015"/>
    </source>
</evidence>
<dbReference type="GO" id="GO:0000981">
    <property type="term" value="F:DNA-binding transcription factor activity, RNA polymerase II-specific"/>
    <property type="evidence" value="ECO:0007669"/>
    <property type="project" value="TreeGrafter"/>
</dbReference>
<gene>
    <name evidence="7" type="ORF">WA026_004958</name>
</gene>
<dbReference type="GO" id="GO:0000978">
    <property type="term" value="F:RNA polymerase II cis-regulatory region sequence-specific DNA binding"/>
    <property type="evidence" value="ECO:0007669"/>
    <property type="project" value="TreeGrafter"/>
</dbReference>
<dbReference type="PANTHER" id="PTHR11793:SF13">
    <property type="entry name" value="PROTEIN DAUGHTERLESS"/>
    <property type="match status" value="1"/>
</dbReference>
<comment type="caution">
    <text evidence="7">The sequence shown here is derived from an EMBL/GenBank/DDBJ whole genome shotgun (WGS) entry which is preliminary data.</text>
</comment>
<reference evidence="7 8" key="1">
    <citation type="submission" date="2023-03" db="EMBL/GenBank/DDBJ databases">
        <title>Genome insight into feeding habits of ladybird beetles.</title>
        <authorList>
            <person name="Li H.-S."/>
            <person name="Huang Y.-H."/>
            <person name="Pang H."/>
        </authorList>
    </citation>
    <scope>NUCLEOTIDE SEQUENCE [LARGE SCALE GENOMIC DNA]</scope>
    <source>
        <strain evidence="7">SYSU_2023b</strain>
        <tissue evidence="7">Whole body</tissue>
    </source>
</reference>
<feature type="compositionally biased region" description="Polar residues" evidence="6">
    <location>
        <begin position="280"/>
        <end position="300"/>
    </location>
</feature>
<feature type="compositionally biased region" description="Basic and acidic residues" evidence="6">
    <location>
        <begin position="319"/>
        <end position="331"/>
    </location>
</feature>
<keyword evidence="8" id="KW-1185">Reference proteome</keyword>
<dbReference type="InterPro" id="IPR051098">
    <property type="entry name" value="NeuroDiff_E-box_TFs"/>
</dbReference>
<evidence type="ECO:0000256" key="6">
    <source>
        <dbReference type="SAM" id="MobiDB-lite"/>
    </source>
</evidence>